<keyword evidence="3" id="KW-1185">Reference proteome</keyword>
<dbReference type="RefSeq" id="WP_065974573.1">
    <property type="nucleotide sequence ID" value="NZ_LWRY01000247.1"/>
</dbReference>
<dbReference type="OrthoDB" id="5298806at2"/>
<evidence type="ECO:0000313" key="3">
    <source>
        <dbReference type="Proteomes" id="UP000095008"/>
    </source>
</evidence>
<dbReference type="AlphaFoldDB" id="A0A1C2J1X4"/>
<comment type="caution">
    <text evidence="2">The sequence shown here is derived from an EMBL/GenBank/DDBJ whole genome shotgun (WGS) entry which is preliminary data.</text>
</comment>
<evidence type="ECO:0000256" key="1">
    <source>
        <dbReference type="SAM" id="MobiDB-lite"/>
    </source>
</evidence>
<evidence type="ECO:0008006" key="4">
    <source>
        <dbReference type="Google" id="ProtNLM"/>
    </source>
</evidence>
<gene>
    <name evidence="2" type="ORF">A6M23_16985</name>
</gene>
<sequence>MDEQGPINGISGSSDTKQKKPLTTKQKTWISVAVLAFVGLIAANKIMGPAKPAENSSGTVSQGFAPMTPPKKTVASNSVAKHPDTAPLMGATPGKMTPMTTAVKPVQVTSYNNAQAIQNILSMASNNTVTMLQSWSGPDGLTGVLYRDINGKEGVAWVNTAKQLVMIGTLVGANGTNYNTSSDFALAAQTHEKPASDSTSQPESGSSSNSTLGQLMSGGSGFTEGKAGRPELTVFIDPNSAIGHQLFTALSPKIHDGKIRVRYVPVAEKNKSSLHKAEEIMAAPSPAEEMRKNERLFRKASNGTMGGGIRGVPSTLDMVQEIDNNTALVATAGYISSPVMVYCDKAGKHQVAVGQAAVGDLNAIMNNLGMCKAF</sequence>
<dbReference type="EMBL" id="LWRY01000247">
    <property type="protein sequence ID" value="OCX68814.1"/>
    <property type="molecule type" value="Genomic_DNA"/>
</dbReference>
<organism evidence="2 3">
    <name type="scientific">Acidithiobacillus thiooxidans</name>
    <name type="common">Thiobacillus thiooxidans</name>
    <dbReference type="NCBI Taxonomy" id="930"/>
    <lineage>
        <taxon>Bacteria</taxon>
        <taxon>Pseudomonadati</taxon>
        <taxon>Pseudomonadota</taxon>
        <taxon>Acidithiobacillia</taxon>
        <taxon>Acidithiobacillales</taxon>
        <taxon>Acidithiobacillaceae</taxon>
        <taxon>Acidithiobacillus</taxon>
    </lineage>
</organism>
<dbReference type="Gene3D" id="3.40.30.10">
    <property type="entry name" value="Glutaredoxin"/>
    <property type="match status" value="1"/>
</dbReference>
<protein>
    <recommendedName>
        <fullName evidence="4">Thioredoxin-like fold domain-containing protein</fullName>
    </recommendedName>
</protein>
<dbReference type="Proteomes" id="UP000095008">
    <property type="component" value="Unassembled WGS sequence"/>
</dbReference>
<feature type="region of interest" description="Disordered" evidence="1">
    <location>
        <begin position="188"/>
        <end position="223"/>
    </location>
</feature>
<reference evidence="2" key="1">
    <citation type="journal article" date="2016" name="Int. J. Mol. Sci.">
        <title>Comparative genomics of the extreme acidophile Acidithiobacillus thiooxidans reveals intraspecific divergence and niche adaptation.</title>
        <authorList>
            <person name="Zhang X."/>
            <person name="Feng X."/>
            <person name="Tao J."/>
            <person name="Ma L."/>
            <person name="Xiao Y."/>
            <person name="Liang Y."/>
            <person name="Liu X."/>
            <person name="Yin H."/>
        </authorList>
    </citation>
    <scope>NUCLEOTIDE SEQUENCE [LARGE SCALE GENOMIC DNA]</scope>
    <source>
        <strain evidence="2">DXS-W</strain>
    </source>
</reference>
<accession>A0A1C2J1X4</accession>
<feature type="compositionally biased region" description="Polar residues" evidence="1">
    <location>
        <begin position="196"/>
        <end position="214"/>
    </location>
</feature>
<feature type="region of interest" description="Disordered" evidence="1">
    <location>
        <begin position="50"/>
        <end position="94"/>
    </location>
</feature>
<evidence type="ECO:0000313" key="2">
    <source>
        <dbReference type="EMBL" id="OCX68814.1"/>
    </source>
</evidence>
<name>A0A1C2J1X4_ACITH</name>
<feature type="region of interest" description="Disordered" evidence="1">
    <location>
        <begin position="1"/>
        <end position="24"/>
    </location>
</feature>
<proteinExistence type="predicted"/>